<sequence length="62" mass="7093">MELNSKLSIWQNYQVSIFLCHFTIKVTITKNTQTNTILVLQKIKVAEKRLLLAVSAALFVDN</sequence>
<gene>
    <name evidence="1" type="ORF">GPAL_2928</name>
</gene>
<organism evidence="1 2">
    <name type="scientific">Brumicola pallidula DSM 14239 = ACAM 615</name>
    <dbReference type="NCBI Taxonomy" id="1121922"/>
    <lineage>
        <taxon>Bacteria</taxon>
        <taxon>Pseudomonadati</taxon>
        <taxon>Pseudomonadota</taxon>
        <taxon>Gammaproteobacteria</taxon>
        <taxon>Alteromonadales</taxon>
        <taxon>Alteromonadaceae</taxon>
        <taxon>Brumicola</taxon>
    </lineage>
</organism>
<dbReference type="EMBL" id="BAEQ01000050">
    <property type="protein sequence ID" value="GAC29779.1"/>
    <property type="molecule type" value="Genomic_DNA"/>
</dbReference>
<dbReference type="AlphaFoldDB" id="K6YAK5"/>
<protein>
    <submittedName>
        <fullName evidence="1">Uncharacterized protein</fullName>
    </submittedName>
</protein>
<proteinExistence type="predicted"/>
<comment type="caution">
    <text evidence="1">The sequence shown here is derived from an EMBL/GenBank/DDBJ whole genome shotgun (WGS) entry which is preliminary data.</text>
</comment>
<accession>K6YAK5</accession>
<keyword evidence="2" id="KW-1185">Reference proteome</keyword>
<evidence type="ECO:0000313" key="1">
    <source>
        <dbReference type="EMBL" id="GAC29779.1"/>
    </source>
</evidence>
<reference evidence="2" key="1">
    <citation type="journal article" date="2014" name="Environ. Microbiol.">
        <title>Comparative genomics of the marine bacterial genus Glaciecola reveals the high degree of genomic diversity and genomic characteristic for cold adaptation.</title>
        <authorList>
            <person name="Qin Q.L."/>
            <person name="Xie B.B."/>
            <person name="Yu Y."/>
            <person name="Shu Y.L."/>
            <person name="Rong J.C."/>
            <person name="Zhang Y.J."/>
            <person name="Zhao D.L."/>
            <person name="Chen X.L."/>
            <person name="Zhang X.Y."/>
            <person name="Chen B."/>
            <person name="Zhou B.C."/>
            <person name="Zhang Y.Z."/>
        </authorList>
    </citation>
    <scope>NUCLEOTIDE SEQUENCE [LARGE SCALE GENOMIC DNA]</scope>
    <source>
        <strain evidence="2">ACAM 615</strain>
    </source>
</reference>
<dbReference type="Proteomes" id="UP000006251">
    <property type="component" value="Unassembled WGS sequence"/>
</dbReference>
<name>K6YAK5_9ALTE</name>
<evidence type="ECO:0000313" key="2">
    <source>
        <dbReference type="Proteomes" id="UP000006251"/>
    </source>
</evidence>